<gene>
    <name evidence="2" type="ORF">R70211_03331</name>
</gene>
<protein>
    <recommendedName>
        <fullName evidence="4">DUF995 domain-containing protein</fullName>
    </recommendedName>
</protein>
<dbReference type="AlphaFoldDB" id="A0A9N8N057"/>
<evidence type="ECO:0000256" key="1">
    <source>
        <dbReference type="SAM" id="MobiDB-lite"/>
    </source>
</evidence>
<feature type="compositionally biased region" description="Low complexity" evidence="1">
    <location>
        <begin position="86"/>
        <end position="161"/>
    </location>
</feature>
<accession>A0A9N8N057</accession>
<feature type="region of interest" description="Disordered" evidence="1">
    <location>
        <begin position="269"/>
        <end position="288"/>
    </location>
</feature>
<evidence type="ECO:0000313" key="2">
    <source>
        <dbReference type="EMBL" id="CAE6901580.1"/>
    </source>
</evidence>
<dbReference type="EMBL" id="CAJNAS010000008">
    <property type="protein sequence ID" value="CAE6901580.1"/>
    <property type="molecule type" value="Genomic_DNA"/>
</dbReference>
<dbReference type="RefSeq" id="WP_201085127.1">
    <property type="nucleotide sequence ID" value="NZ_CAJNAY010000037.1"/>
</dbReference>
<organism evidence="2 3">
    <name type="scientific">Paraburkholderia domus</name>
    <dbReference type="NCBI Taxonomy" id="2793075"/>
    <lineage>
        <taxon>Bacteria</taxon>
        <taxon>Pseudomonadati</taxon>
        <taxon>Pseudomonadota</taxon>
        <taxon>Betaproteobacteria</taxon>
        <taxon>Burkholderiales</taxon>
        <taxon>Burkholderiaceae</taxon>
        <taxon>Paraburkholderia</taxon>
    </lineage>
</organism>
<sequence length="288" mass="30587">MQTRIALSHPFCAGALSAVLALVWLDSALAPEPNQTQRPAHAPRSVRFTTPESDVRIQRVDFVLDQPPPTKEDEAQKKRKAEQRRAAAAKSKSGVKSASEAGVPPGAPPAAAGIPANNVATRPTAQPIAPSSRAAASAPTPASSADAKASSSAAQKPVASANPQPAGTGRPPRLSRDQLLALLPGSTMLRTNTAGALRQWVNKPDGTLTVFWGGGNVRNGAHSASGHWSITDEGRFCLHIDWEDLPENWCRFLEPTANGEYQPIADIADANWTPPTDKTDWRPLTIHH</sequence>
<keyword evidence="3" id="KW-1185">Reference proteome</keyword>
<feature type="region of interest" description="Disordered" evidence="1">
    <location>
        <begin position="63"/>
        <end position="174"/>
    </location>
</feature>
<evidence type="ECO:0008006" key="4">
    <source>
        <dbReference type="Google" id="ProtNLM"/>
    </source>
</evidence>
<evidence type="ECO:0000313" key="3">
    <source>
        <dbReference type="Proteomes" id="UP000675121"/>
    </source>
</evidence>
<reference evidence="2" key="1">
    <citation type="submission" date="2021-02" db="EMBL/GenBank/DDBJ databases">
        <authorList>
            <person name="Vanwijnsberghe S."/>
        </authorList>
    </citation>
    <scope>NUCLEOTIDE SEQUENCE</scope>
    <source>
        <strain evidence="2">R-70211</strain>
    </source>
</reference>
<comment type="caution">
    <text evidence="2">The sequence shown here is derived from an EMBL/GenBank/DDBJ whole genome shotgun (WGS) entry which is preliminary data.</text>
</comment>
<proteinExistence type="predicted"/>
<dbReference type="Proteomes" id="UP000675121">
    <property type="component" value="Unassembled WGS sequence"/>
</dbReference>
<name>A0A9N8N057_9BURK</name>